<accession>A0A5A7PPJ8</accession>
<dbReference type="Proteomes" id="UP000325081">
    <property type="component" value="Unassembled WGS sequence"/>
</dbReference>
<reference evidence="5" key="1">
    <citation type="journal article" date="2019" name="Curr. Biol.">
        <title>Genome Sequence of Striga asiatica Provides Insight into the Evolution of Plant Parasitism.</title>
        <authorList>
            <person name="Yoshida S."/>
            <person name="Kim S."/>
            <person name="Wafula E.K."/>
            <person name="Tanskanen J."/>
            <person name="Kim Y.M."/>
            <person name="Honaas L."/>
            <person name="Yang Z."/>
            <person name="Spallek T."/>
            <person name="Conn C.E."/>
            <person name="Ichihashi Y."/>
            <person name="Cheong K."/>
            <person name="Cui S."/>
            <person name="Der J.P."/>
            <person name="Gundlach H."/>
            <person name="Jiao Y."/>
            <person name="Hori C."/>
            <person name="Ishida J.K."/>
            <person name="Kasahara H."/>
            <person name="Kiba T."/>
            <person name="Kim M.S."/>
            <person name="Koo N."/>
            <person name="Laohavisit A."/>
            <person name="Lee Y.H."/>
            <person name="Lumba S."/>
            <person name="McCourt P."/>
            <person name="Mortimer J.C."/>
            <person name="Mutuku J.M."/>
            <person name="Nomura T."/>
            <person name="Sasaki-Sekimoto Y."/>
            <person name="Seto Y."/>
            <person name="Wang Y."/>
            <person name="Wakatake T."/>
            <person name="Sakakibara H."/>
            <person name="Demura T."/>
            <person name="Yamaguchi S."/>
            <person name="Yoneyama K."/>
            <person name="Manabe R.I."/>
            <person name="Nelson D.C."/>
            <person name="Schulman A.H."/>
            <person name="Timko M.P."/>
            <person name="dePamphilis C.W."/>
            <person name="Choi D."/>
            <person name="Shirasu K."/>
        </authorList>
    </citation>
    <scope>NUCLEOTIDE SEQUENCE [LARGE SCALE GENOMIC DNA]</scope>
    <source>
        <strain evidence="5">cv. UVA1</strain>
    </source>
</reference>
<dbReference type="PANTHER" id="PTHR31096">
    <property type="entry name" value="ACT DOMAIN-CONTAINING PROTEIN ACR4-RELATED"/>
    <property type="match status" value="1"/>
</dbReference>
<name>A0A5A7PPJ8_STRAF</name>
<evidence type="ECO:0000256" key="1">
    <source>
        <dbReference type="ARBA" id="ARBA00022737"/>
    </source>
</evidence>
<keyword evidence="1 2" id="KW-0677">Repeat</keyword>
<proteinExistence type="predicted"/>
<dbReference type="EMBL" id="BKCP01004938">
    <property type="protein sequence ID" value="GER34679.1"/>
    <property type="molecule type" value="Genomic_DNA"/>
</dbReference>
<evidence type="ECO:0000313" key="4">
    <source>
        <dbReference type="EMBL" id="GER34679.1"/>
    </source>
</evidence>
<dbReference type="GO" id="GO:0016597">
    <property type="term" value="F:amino acid binding"/>
    <property type="evidence" value="ECO:0007669"/>
    <property type="project" value="UniProtKB-UniRule"/>
</dbReference>
<sequence>MTSTALPTGPASAPPRSSIEKSSTVDSDPTAWGSGTSNLAAMKASIARAVGNLLRLGLTRPTIGCIEQTVHYSRPTSIKGLMTLELTSTDWFGLFEVCTSGSPIEDEQKLDTIGVILRNVLKADNDIRSARTSVSLDEIHTERRLHQLMFFDRDYERKVVARPGSGPSVSVRNHVEKDYSVVNIQCRDLNKL</sequence>
<comment type="function">
    <text evidence="2">Binds amino acids.</text>
</comment>
<feature type="region of interest" description="Disordered" evidence="3">
    <location>
        <begin position="1"/>
        <end position="31"/>
    </location>
</feature>
<evidence type="ECO:0000313" key="5">
    <source>
        <dbReference type="Proteomes" id="UP000325081"/>
    </source>
</evidence>
<dbReference type="InterPro" id="IPR040217">
    <property type="entry name" value="ACR1-12"/>
</dbReference>
<organism evidence="4 5">
    <name type="scientific">Striga asiatica</name>
    <name type="common">Asiatic witchweed</name>
    <name type="synonym">Buchnera asiatica</name>
    <dbReference type="NCBI Taxonomy" id="4170"/>
    <lineage>
        <taxon>Eukaryota</taxon>
        <taxon>Viridiplantae</taxon>
        <taxon>Streptophyta</taxon>
        <taxon>Embryophyta</taxon>
        <taxon>Tracheophyta</taxon>
        <taxon>Spermatophyta</taxon>
        <taxon>Magnoliopsida</taxon>
        <taxon>eudicotyledons</taxon>
        <taxon>Gunneridae</taxon>
        <taxon>Pentapetalae</taxon>
        <taxon>asterids</taxon>
        <taxon>lamiids</taxon>
        <taxon>Lamiales</taxon>
        <taxon>Orobanchaceae</taxon>
        <taxon>Buchnereae</taxon>
        <taxon>Striga</taxon>
    </lineage>
</organism>
<comment type="caution">
    <text evidence="4">The sequence shown here is derived from an EMBL/GenBank/DDBJ whole genome shotgun (WGS) entry which is preliminary data.</text>
</comment>
<gene>
    <name evidence="4" type="ORF">STAS_10924</name>
</gene>
<dbReference type="PANTHER" id="PTHR31096:SF6">
    <property type="entry name" value="ACT DOMAIN-CONTAINING PROTEIN ACR8"/>
    <property type="match status" value="1"/>
</dbReference>
<feature type="compositionally biased region" description="Polar residues" evidence="3">
    <location>
        <begin position="20"/>
        <end position="31"/>
    </location>
</feature>
<evidence type="ECO:0000256" key="3">
    <source>
        <dbReference type="SAM" id="MobiDB-lite"/>
    </source>
</evidence>
<protein>
    <recommendedName>
        <fullName evidence="2">ACT domain-containing protein ACR</fullName>
    </recommendedName>
    <alternativeName>
        <fullName evidence="2">Protein ACT DOMAIN REPEATS</fullName>
    </alternativeName>
</protein>
<evidence type="ECO:0000256" key="2">
    <source>
        <dbReference type="RuleBase" id="RU369043"/>
    </source>
</evidence>
<keyword evidence="5" id="KW-1185">Reference proteome</keyword>
<dbReference type="AlphaFoldDB" id="A0A5A7PPJ8"/>